<keyword evidence="1" id="KW-1133">Transmembrane helix</keyword>
<sequence length="81" mass="8399">MHLLLASSKPLVDWAGLGKVFLVSALFALGVVFVMSLSIMAFSDASTHSGGRKVTSTALAGFGILVILAIVAYGIYIITAK</sequence>
<dbReference type="EMBL" id="CAFABE010000009">
    <property type="protein sequence ID" value="CAB4820036.1"/>
    <property type="molecule type" value="Genomic_DNA"/>
</dbReference>
<evidence type="ECO:0000313" key="4">
    <source>
        <dbReference type="EMBL" id="CAB5014380.1"/>
    </source>
</evidence>
<gene>
    <name evidence="2" type="ORF">UFOPK3164_00352</name>
    <name evidence="3" type="ORF">UFOPK3427_00553</name>
    <name evidence="4" type="ORF">UFOPK4112_00504</name>
</gene>
<dbReference type="AlphaFoldDB" id="A0A6J7Q9D4"/>
<protein>
    <submittedName>
        <fullName evidence="4">Unannotated protein</fullName>
    </submittedName>
</protein>
<evidence type="ECO:0000313" key="2">
    <source>
        <dbReference type="EMBL" id="CAB4820036.1"/>
    </source>
</evidence>
<keyword evidence="1" id="KW-0472">Membrane</keyword>
<name>A0A6J7Q9D4_9ZZZZ</name>
<feature type="transmembrane region" description="Helical" evidence="1">
    <location>
        <begin position="54"/>
        <end position="78"/>
    </location>
</feature>
<dbReference type="EMBL" id="CAFBPM010000003">
    <property type="protein sequence ID" value="CAB5014380.1"/>
    <property type="molecule type" value="Genomic_DNA"/>
</dbReference>
<organism evidence="4">
    <name type="scientific">freshwater metagenome</name>
    <dbReference type="NCBI Taxonomy" id="449393"/>
    <lineage>
        <taxon>unclassified sequences</taxon>
        <taxon>metagenomes</taxon>
        <taxon>ecological metagenomes</taxon>
    </lineage>
</organism>
<evidence type="ECO:0000256" key="1">
    <source>
        <dbReference type="SAM" id="Phobius"/>
    </source>
</evidence>
<proteinExistence type="predicted"/>
<keyword evidence="1" id="KW-0812">Transmembrane</keyword>
<evidence type="ECO:0000313" key="3">
    <source>
        <dbReference type="EMBL" id="CAB4866995.1"/>
    </source>
</evidence>
<reference evidence="4" key="1">
    <citation type="submission" date="2020-05" db="EMBL/GenBank/DDBJ databases">
        <authorList>
            <person name="Chiriac C."/>
            <person name="Salcher M."/>
            <person name="Ghai R."/>
            <person name="Kavagutti S V."/>
        </authorList>
    </citation>
    <scope>NUCLEOTIDE SEQUENCE</scope>
</reference>
<feature type="transmembrane region" description="Helical" evidence="1">
    <location>
        <begin position="20"/>
        <end position="42"/>
    </location>
</feature>
<accession>A0A6J7Q9D4</accession>
<dbReference type="EMBL" id="CAFBLT010000001">
    <property type="protein sequence ID" value="CAB4866995.1"/>
    <property type="molecule type" value="Genomic_DNA"/>
</dbReference>